<gene>
    <name evidence="3" type="ORF">CEPIT_LOCUS40128</name>
</gene>
<dbReference type="PANTHER" id="PTHR35099">
    <property type="entry name" value="OS02G0182700 PROTEIN"/>
    <property type="match status" value="1"/>
</dbReference>
<dbReference type="AlphaFoldDB" id="A0AAV0G473"/>
<evidence type="ECO:0000256" key="2">
    <source>
        <dbReference type="SAM" id="MobiDB-lite"/>
    </source>
</evidence>
<feature type="coiled-coil region" evidence="1">
    <location>
        <begin position="198"/>
        <end position="232"/>
    </location>
</feature>
<evidence type="ECO:0000313" key="3">
    <source>
        <dbReference type="EMBL" id="CAH9142733.1"/>
    </source>
</evidence>
<keyword evidence="4" id="KW-1185">Reference proteome</keyword>
<evidence type="ECO:0008006" key="5">
    <source>
        <dbReference type="Google" id="ProtNLM"/>
    </source>
</evidence>
<sequence length="291" mass="32327">MRQKQVCCVTVLKVFIYLLHSILSHLPFCLFSCTHHTFGHALLFLWEVSPAMTEDEWMKAAMHDDSLVVELLLGLSHHSAAKHMPADLPLHWSVRQRRSKPLLFRSKKVSVTTDSPTTPLSWSGDTSGSCGAGAGSGGAVDGGPENSSFPPPPPSNASGKARSKQLTQTNEKSKTKRSRKKKTMAELRDDEIVLLRERRLLKKELAILRLNLEKQKATNENLQRMKLDLQRQPGGVVTPMSSVQQNSACNAELPQTFASQNFPVAMQEELVRRGLEISFALPDLNLPLEVD</sequence>
<dbReference type="PANTHER" id="PTHR35099:SF2">
    <property type="entry name" value="OS02G0182700 PROTEIN"/>
    <property type="match status" value="1"/>
</dbReference>
<dbReference type="Proteomes" id="UP001152523">
    <property type="component" value="Unassembled WGS sequence"/>
</dbReference>
<evidence type="ECO:0000313" key="4">
    <source>
        <dbReference type="Proteomes" id="UP001152523"/>
    </source>
</evidence>
<reference evidence="3" key="1">
    <citation type="submission" date="2022-07" db="EMBL/GenBank/DDBJ databases">
        <authorList>
            <person name="Macas J."/>
            <person name="Novak P."/>
            <person name="Neumann P."/>
        </authorList>
    </citation>
    <scope>NUCLEOTIDE SEQUENCE</scope>
</reference>
<comment type="caution">
    <text evidence="3">The sequence shown here is derived from an EMBL/GenBank/DDBJ whole genome shotgun (WGS) entry which is preliminary data.</text>
</comment>
<feature type="region of interest" description="Disordered" evidence="2">
    <location>
        <begin position="105"/>
        <end position="184"/>
    </location>
</feature>
<accession>A0AAV0G473</accession>
<feature type="compositionally biased region" description="Polar residues" evidence="2">
    <location>
        <begin position="109"/>
        <end position="121"/>
    </location>
</feature>
<proteinExistence type="predicted"/>
<feature type="compositionally biased region" description="Gly residues" evidence="2">
    <location>
        <begin position="130"/>
        <end position="141"/>
    </location>
</feature>
<protein>
    <recommendedName>
        <fullName evidence="5">BZIP domain-containing protein</fullName>
    </recommendedName>
</protein>
<name>A0AAV0G473_9ASTE</name>
<keyword evidence="1" id="KW-0175">Coiled coil</keyword>
<evidence type="ECO:0000256" key="1">
    <source>
        <dbReference type="SAM" id="Coils"/>
    </source>
</evidence>
<organism evidence="3 4">
    <name type="scientific">Cuscuta epithymum</name>
    <dbReference type="NCBI Taxonomy" id="186058"/>
    <lineage>
        <taxon>Eukaryota</taxon>
        <taxon>Viridiplantae</taxon>
        <taxon>Streptophyta</taxon>
        <taxon>Embryophyta</taxon>
        <taxon>Tracheophyta</taxon>
        <taxon>Spermatophyta</taxon>
        <taxon>Magnoliopsida</taxon>
        <taxon>eudicotyledons</taxon>
        <taxon>Gunneridae</taxon>
        <taxon>Pentapetalae</taxon>
        <taxon>asterids</taxon>
        <taxon>lamiids</taxon>
        <taxon>Solanales</taxon>
        <taxon>Convolvulaceae</taxon>
        <taxon>Cuscuteae</taxon>
        <taxon>Cuscuta</taxon>
        <taxon>Cuscuta subgen. Cuscuta</taxon>
    </lineage>
</organism>
<dbReference type="EMBL" id="CAMAPF010001044">
    <property type="protein sequence ID" value="CAH9142733.1"/>
    <property type="molecule type" value="Genomic_DNA"/>
</dbReference>